<sequence length="55" mass="6578">MCTTILVRRQAQRRTTCLSFFSAIDYQHQCTNIRLKTQKKKVEKVTLQSIRAMRF</sequence>
<dbReference type="EMBL" id="GBXM01071085">
    <property type="protein sequence ID" value="JAH37492.1"/>
    <property type="molecule type" value="Transcribed_RNA"/>
</dbReference>
<reference evidence="1" key="2">
    <citation type="journal article" date="2015" name="Fish Shellfish Immunol.">
        <title>Early steps in the European eel (Anguilla anguilla)-Vibrio vulnificus interaction in the gills: Role of the RtxA13 toxin.</title>
        <authorList>
            <person name="Callol A."/>
            <person name="Pajuelo D."/>
            <person name="Ebbesson L."/>
            <person name="Teles M."/>
            <person name="MacKenzie S."/>
            <person name="Amaro C."/>
        </authorList>
    </citation>
    <scope>NUCLEOTIDE SEQUENCE</scope>
</reference>
<reference evidence="1" key="1">
    <citation type="submission" date="2014-11" db="EMBL/GenBank/DDBJ databases">
        <authorList>
            <person name="Amaro Gonzalez C."/>
        </authorList>
    </citation>
    <scope>NUCLEOTIDE SEQUENCE</scope>
</reference>
<evidence type="ECO:0000313" key="1">
    <source>
        <dbReference type="EMBL" id="JAH37492.1"/>
    </source>
</evidence>
<organism evidence="1">
    <name type="scientific">Anguilla anguilla</name>
    <name type="common">European freshwater eel</name>
    <name type="synonym">Muraena anguilla</name>
    <dbReference type="NCBI Taxonomy" id="7936"/>
    <lineage>
        <taxon>Eukaryota</taxon>
        <taxon>Metazoa</taxon>
        <taxon>Chordata</taxon>
        <taxon>Craniata</taxon>
        <taxon>Vertebrata</taxon>
        <taxon>Euteleostomi</taxon>
        <taxon>Actinopterygii</taxon>
        <taxon>Neopterygii</taxon>
        <taxon>Teleostei</taxon>
        <taxon>Anguilliformes</taxon>
        <taxon>Anguillidae</taxon>
        <taxon>Anguilla</taxon>
    </lineage>
</organism>
<proteinExistence type="predicted"/>
<name>A0A0E9S8E8_ANGAN</name>
<accession>A0A0E9S8E8</accession>
<protein>
    <submittedName>
        <fullName evidence="1">Uncharacterized protein</fullName>
    </submittedName>
</protein>
<dbReference type="AlphaFoldDB" id="A0A0E9S8E8"/>